<dbReference type="AlphaFoldDB" id="A0A5J4ULV7"/>
<evidence type="ECO:0000313" key="1">
    <source>
        <dbReference type="EMBL" id="KAA6371273.1"/>
    </source>
</evidence>
<dbReference type="EMBL" id="SNRW01014628">
    <property type="protein sequence ID" value="KAA6371273.1"/>
    <property type="molecule type" value="Genomic_DNA"/>
</dbReference>
<dbReference type="Proteomes" id="UP000324800">
    <property type="component" value="Unassembled WGS sequence"/>
</dbReference>
<protein>
    <submittedName>
        <fullName evidence="1">Uncharacterized protein</fullName>
    </submittedName>
</protein>
<name>A0A5J4ULV7_9EUKA</name>
<accession>A0A5J4ULV7</accession>
<organism evidence="1 2">
    <name type="scientific">Streblomastix strix</name>
    <dbReference type="NCBI Taxonomy" id="222440"/>
    <lineage>
        <taxon>Eukaryota</taxon>
        <taxon>Metamonada</taxon>
        <taxon>Preaxostyla</taxon>
        <taxon>Oxymonadida</taxon>
        <taxon>Streblomastigidae</taxon>
        <taxon>Streblomastix</taxon>
    </lineage>
</organism>
<gene>
    <name evidence="1" type="ORF">EZS28_033202</name>
</gene>
<comment type="caution">
    <text evidence="1">The sequence shown here is derived from an EMBL/GenBank/DDBJ whole genome shotgun (WGS) entry which is preliminary data.</text>
</comment>
<reference evidence="1 2" key="1">
    <citation type="submission" date="2019-03" db="EMBL/GenBank/DDBJ databases">
        <title>Single cell metagenomics reveals metabolic interactions within the superorganism composed of flagellate Streblomastix strix and complex community of Bacteroidetes bacteria on its surface.</title>
        <authorList>
            <person name="Treitli S.C."/>
            <person name="Kolisko M."/>
            <person name="Husnik F."/>
            <person name="Keeling P."/>
            <person name="Hampl V."/>
        </authorList>
    </citation>
    <scope>NUCLEOTIDE SEQUENCE [LARGE SCALE GENOMIC DNA]</scope>
    <source>
        <strain evidence="1">ST1C</strain>
    </source>
</reference>
<proteinExistence type="predicted"/>
<evidence type="ECO:0000313" key="2">
    <source>
        <dbReference type="Proteomes" id="UP000324800"/>
    </source>
</evidence>
<sequence>MQVIHTENKSKIHLNDVHLNDGIKCYDLHDFVLISIASCTPRCQWNYSELLVDIFETDDYCDDDPEYDPGIIAIFDFIDSQVSLRTFTGLMAHKFSAILPTSAYPANADIVIITIMDLHNIILANIFNPTLFIELRAFRGVRIRLTIPPDAATHEHTAPN</sequence>